<organism evidence="6 7">
    <name type="scientific">Halomonas organivorans</name>
    <dbReference type="NCBI Taxonomy" id="257772"/>
    <lineage>
        <taxon>Bacteria</taxon>
        <taxon>Pseudomonadati</taxon>
        <taxon>Pseudomonadota</taxon>
        <taxon>Gammaproteobacteria</taxon>
        <taxon>Oceanospirillales</taxon>
        <taxon>Halomonadaceae</taxon>
        <taxon>Halomonas</taxon>
    </lineage>
</organism>
<dbReference type="EMBL" id="JACHXM010000004">
    <property type="protein sequence ID" value="MBB3140391.1"/>
    <property type="molecule type" value="Genomic_DNA"/>
</dbReference>
<proteinExistence type="predicted"/>
<keyword evidence="6" id="KW-0969">Cilium</keyword>
<name>A0A7W5G5G2_9GAMM</name>
<keyword evidence="6" id="KW-0966">Cell projection</keyword>
<keyword evidence="2" id="KW-0963">Cytoplasm</keyword>
<accession>A0A7W5G5G2</accession>
<evidence type="ECO:0000256" key="1">
    <source>
        <dbReference type="ARBA" id="ARBA00004514"/>
    </source>
</evidence>
<comment type="subcellular location">
    <subcellularLocation>
        <location evidence="1">Cytoplasm</location>
        <location evidence="1">Cytosol</location>
    </subcellularLocation>
</comment>
<evidence type="ECO:0000256" key="2">
    <source>
        <dbReference type="ARBA" id="ARBA00022490"/>
    </source>
</evidence>
<comment type="caution">
    <text evidence="6">The sequence shown here is derived from an EMBL/GenBank/DDBJ whole genome shotgun (WGS) entry which is preliminary data.</text>
</comment>
<evidence type="ECO:0000313" key="6">
    <source>
        <dbReference type="EMBL" id="MBB3140391.1"/>
    </source>
</evidence>
<gene>
    <name evidence="6" type="ORF">FHR96_001253</name>
</gene>
<protein>
    <recommendedName>
        <fullName evidence="5">Flagellar protein FliT</fullName>
    </recommendedName>
</protein>
<evidence type="ECO:0000256" key="5">
    <source>
        <dbReference type="ARBA" id="ARBA00093797"/>
    </source>
</evidence>
<dbReference type="Pfam" id="PF05400">
    <property type="entry name" value="FliT"/>
    <property type="match status" value="1"/>
</dbReference>
<evidence type="ECO:0000313" key="7">
    <source>
        <dbReference type="Proteomes" id="UP000525987"/>
    </source>
</evidence>
<evidence type="ECO:0000256" key="3">
    <source>
        <dbReference type="ARBA" id="ARBA00022795"/>
    </source>
</evidence>
<keyword evidence="3" id="KW-1005">Bacterial flagellum biogenesis</keyword>
<reference evidence="6 7" key="1">
    <citation type="submission" date="2020-08" db="EMBL/GenBank/DDBJ databases">
        <title>Genomic Encyclopedia of Type Strains, Phase III (KMG-III): the genomes of soil and plant-associated and newly described type strains.</title>
        <authorList>
            <person name="Whitman W."/>
        </authorList>
    </citation>
    <scope>NUCLEOTIDE SEQUENCE [LARGE SCALE GENOMIC DNA]</scope>
    <source>
        <strain evidence="6 7">CECT 5995</strain>
    </source>
</reference>
<dbReference type="InterPro" id="IPR008622">
    <property type="entry name" value="FliT"/>
</dbReference>
<keyword evidence="4" id="KW-0143">Chaperone</keyword>
<dbReference type="Gene3D" id="1.20.58.380">
    <property type="entry name" value="Flagellar protein flit"/>
    <property type="match status" value="1"/>
</dbReference>
<dbReference type="GO" id="GO:0044781">
    <property type="term" value="P:bacterial-type flagellum organization"/>
    <property type="evidence" value="ECO:0007669"/>
    <property type="project" value="UniProtKB-KW"/>
</dbReference>
<dbReference type="Proteomes" id="UP000525987">
    <property type="component" value="Unassembled WGS sequence"/>
</dbReference>
<sequence>MTDTPEASQEAVIAGYQALLARSERMLVLAREADWSALVDQEADYVQQVEHIAELDARHSLGKAAQDRKAELLERILENDLEVRRHLMQRRDELGELIGTSRRQRDLQRAYGNAGAQVFKAASRFGQGPM</sequence>
<dbReference type="RefSeq" id="WP_183386785.1">
    <property type="nucleotide sequence ID" value="NZ_JACHXM010000004.1"/>
</dbReference>
<evidence type="ECO:0000256" key="4">
    <source>
        <dbReference type="ARBA" id="ARBA00023186"/>
    </source>
</evidence>
<keyword evidence="7" id="KW-1185">Reference proteome</keyword>
<dbReference type="AlphaFoldDB" id="A0A7W5G5G2"/>
<keyword evidence="6" id="KW-0282">Flagellum</keyword>